<feature type="domain" description="Glycosyl hydrolase family 13 catalytic" evidence="5">
    <location>
        <begin position="160"/>
        <end position="585"/>
    </location>
</feature>
<evidence type="ECO:0000256" key="1">
    <source>
        <dbReference type="ARBA" id="ARBA00008061"/>
    </source>
</evidence>
<evidence type="ECO:0000256" key="4">
    <source>
        <dbReference type="SAM" id="MobiDB-lite"/>
    </source>
</evidence>
<feature type="compositionally biased region" description="Basic and acidic residues" evidence="4">
    <location>
        <begin position="484"/>
        <end position="494"/>
    </location>
</feature>
<dbReference type="InterPro" id="IPR004193">
    <property type="entry name" value="Glyco_hydro_13_N"/>
</dbReference>
<dbReference type="InterPro" id="IPR014756">
    <property type="entry name" value="Ig_E-set"/>
</dbReference>
<dbReference type="EMBL" id="WBUI01000018">
    <property type="protein sequence ID" value="KAB2930697.1"/>
    <property type="molecule type" value="Genomic_DNA"/>
</dbReference>
<dbReference type="AlphaFoldDB" id="A0A833LXU8"/>
<sequence>MTRKTGWIRPGRSFPPGATVQATGTNFCVFSRNCDSVELLLFDRVDAEPTDVIELDPTLHRTFYYWHIFLEGVGHGQLYGWRVKGPFIPEEGLFFRGDKLLLDPYTKSVAVPSTYRPEYAIEDGDNAPTMMKSVVVDLSRYDWDNDHAPHMRPGKTLIYEMHVAGFTKHPSSAVAAQHRGTYSGLIEKIPYLKELGVTTVELMPVQQFDPFAAPQGRTNFWGYSPVAFFAPHAGYATGAPFNGADAGEAFNPSGPDDPTAVVDEFRDMVKALHAAGIRIILDVVYNHTAEGDENGPTLSFRGLENRAYYIPHPESRGRYANYSGCGNTVNGNQSIVRRLILDSLRYWVSEMHIDAFRFDLASVLARDEWGAPLKSPPILWEIESDPVLAGTPIIAEAWDAAGLYQVGSFIGHRWAEWNGRFRDDVRRFIRGDGQTVWPLMHRITGSPDLYLDAERDIGRTINFLTAHDGFTLMDLVSYARKHNEANGEENRDGSDENFSSGWGAEGETDDVQIKELRLQQIRNMLLILLLSQGTPMILMGDEMGRSQKGNNNAYCQDNALGWLNWEDLQRNGSIASFLKKVLSLRRLHPAWEQDSSWILPVEHPRIRWSGVRLHEPDVSDHSHTLAFTLEGPGPRMHVMLNAYHERLSFALPEAEMRWHLLINTAAKEPFAEGELSPVSGRSYYVDAHACVLLIDGVAQYPFTI</sequence>
<dbReference type="SMART" id="SM00642">
    <property type="entry name" value="Aamy"/>
    <property type="match status" value="1"/>
</dbReference>
<evidence type="ECO:0000313" key="6">
    <source>
        <dbReference type="EMBL" id="KAB2930697.1"/>
    </source>
</evidence>
<dbReference type="SUPFAM" id="SSF51011">
    <property type="entry name" value="Glycosyl hydrolase domain"/>
    <property type="match status" value="1"/>
</dbReference>
<dbReference type="GO" id="GO:0005980">
    <property type="term" value="P:glycogen catabolic process"/>
    <property type="evidence" value="ECO:0007669"/>
    <property type="project" value="InterPro"/>
</dbReference>
<protein>
    <submittedName>
        <fullName evidence="6">Glycogen debranching protein GlgX</fullName>
    </submittedName>
</protein>
<evidence type="ECO:0000256" key="2">
    <source>
        <dbReference type="ARBA" id="ARBA00022801"/>
    </source>
</evidence>
<dbReference type="Pfam" id="PF02922">
    <property type="entry name" value="CBM_48"/>
    <property type="match status" value="1"/>
</dbReference>
<dbReference type="SUPFAM" id="SSF51445">
    <property type="entry name" value="(Trans)glycosidases"/>
    <property type="match status" value="1"/>
</dbReference>
<dbReference type="Gene3D" id="3.20.20.80">
    <property type="entry name" value="Glycosidases"/>
    <property type="match status" value="1"/>
</dbReference>
<dbReference type="Gene3D" id="2.60.40.1180">
    <property type="entry name" value="Golgi alpha-mannosidase II"/>
    <property type="match status" value="1"/>
</dbReference>
<evidence type="ECO:0000313" key="7">
    <source>
        <dbReference type="Proteomes" id="UP000460298"/>
    </source>
</evidence>
<dbReference type="GO" id="GO:0004135">
    <property type="term" value="F:amylo-alpha-1,6-glucosidase activity"/>
    <property type="evidence" value="ECO:0007669"/>
    <property type="project" value="InterPro"/>
</dbReference>
<dbReference type="InterPro" id="IPR013783">
    <property type="entry name" value="Ig-like_fold"/>
</dbReference>
<name>A0A833LXU8_9LEPT</name>
<reference evidence="6 7" key="1">
    <citation type="submission" date="2019-10" db="EMBL/GenBank/DDBJ databases">
        <title>Extracellular Electron Transfer in a Candidatus Methanoperedens spp. Enrichment Culture.</title>
        <authorList>
            <person name="Berger S."/>
            <person name="Rangel Shaw D."/>
            <person name="Berben T."/>
            <person name="In 'T Zandt M."/>
            <person name="Frank J."/>
            <person name="Reimann J."/>
            <person name="Jetten M.S.M."/>
            <person name="Welte C.U."/>
        </authorList>
    </citation>
    <scope>NUCLEOTIDE SEQUENCE [LARGE SCALE GENOMIC DNA]</scope>
    <source>
        <strain evidence="6">SB12</strain>
    </source>
</reference>
<dbReference type="InterPro" id="IPR013780">
    <property type="entry name" value="Glyco_hydro_b"/>
</dbReference>
<dbReference type="Gene3D" id="2.60.40.10">
    <property type="entry name" value="Immunoglobulins"/>
    <property type="match status" value="1"/>
</dbReference>
<dbReference type="InterPro" id="IPR044505">
    <property type="entry name" value="GlgX_Isoamylase_N_E_set"/>
</dbReference>
<dbReference type="InterPro" id="IPR006047">
    <property type="entry name" value="GH13_cat_dom"/>
</dbReference>
<dbReference type="InterPro" id="IPR017853">
    <property type="entry name" value="GH"/>
</dbReference>
<dbReference type="PANTHER" id="PTHR43002">
    <property type="entry name" value="GLYCOGEN DEBRANCHING ENZYME"/>
    <property type="match status" value="1"/>
</dbReference>
<accession>A0A833LXU8</accession>
<keyword evidence="2" id="KW-0378">Hydrolase</keyword>
<dbReference type="Proteomes" id="UP000460298">
    <property type="component" value="Unassembled WGS sequence"/>
</dbReference>
<comment type="similarity">
    <text evidence="1">Belongs to the glycosyl hydrolase 13 family.</text>
</comment>
<gene>
    <name evidence="6" type="primary">glgX</name>
    <name evidence="6" type="ORF">F9K24_15795</name>
</gene>
<keyword evidence="3" id="KW-0326">Glycosidase</keyword>
<evidence type="ECO:0000259" key="5">
    <source>
        <dbReference type="SMART" id="SM00642"/>
    </source>
</evidence>
<evidence type="ECO:0000256" key="3">
    <source>
        <dbReference type="ARBA" id="ARBA00023295"/>
    </source>
</evidence>
<dbReference type="CDD" id="cd11326">
    <property type="entry name" value="AmyAc_Glg_debranch"/>
    <property type="match status" value="1"/>
</dbReference>
<comment type="caution">
    <text evidence="6">The sequence shown here is derived from an EMBL/GenBank/DDBJ whole genome shotgun (WGS) entry which is preliminary data.</text>
</comment>
<proteinExistence type="inferred from homology"/>
<dbReference type="InterPro" id="IPR011837">
    <property type="entry name" value="Glycogen_debranch_GlgX"/>
</dbReference>
<dbReference type="CDD" id="cd02856">
    <property type="entry name" value="E_set_GDE_Isoamylase_N"/>
    <property type="match status" value="1"/>
</dbReference>
<dbReference type="NCBIfam" id="TIGR02100">
    <property type="entry name" value="glgX_debranch"/>
    <property type="match status" value="1"/>
</dbReference>
<dbReference type="SUPFAM" id="SSF81296">
    <property type="entry name" value="E set domains"/>
    <property type="match status" value="1"/>
</dbReference>
<organism evidence="6 7">
    <name type="scientific">Leptonema illini</name>
    <dbReference type="NCBI Taxonomy" id="183"/>
    <lineage>
        <taxon>Bacteria</taxon>
        <taxon>Pseudomonadati</taxon>
        <taxon>Spirochaetota</taxon>
        <taxon>Spirochaetia</taxon>
        <taxon>Leptospirales</taxon>
        <taxon>Leptospiraceae</taxon>
        <taxon>Leptonema</taxon>
    </lineage>
</organism>
<feature type="region of interest" description="Disordered" evidence="4">
    <location>
        <begin position="484"/>
        <end position="506"/>
    </location>
</feature>